<evidence type="ECO:0000256" key="4">
    <source>
        <dbReference type="SAM" id="Phobius"/>
    </source>
</evidence>
<evidence type="ECO:0000256" key="1">
    <source>
        <dbReference type="ARBA" id="ARBA00009995"/>
    </source>
</evidence>
<keyword evidence="3" id="KW-0808">Transferase</keyword>
<reference evidence="7" key="1">
    <citation type="submission" date="2021-02" db="EMBL/GenBank/DDBJ databases">
        <authorList>
            <person name="Nowell W R."/>
        </authorList>
    </citation>
    <scope>NUCLEOTIDE SEQUENCE</scope>
</reference>
<dbReference type="Proteomes" id="UP000682733">
    <property type="component" value="Unassembled WGS sequence"/>
</dbReference>
<proteinExistence type="inferred from homology"/>
<evidence type="ECO:0000313" key="8">
    <source>
        <dbReference type="Proteomes" id="UP000682733"/>
    </source>
</evidence>
<dbReference type="Proteomes" id="UP000677228">
    <property type="component" value="Unassembled WGS sequence"/>
</dbReference>
<comment type="similarity">
    <text evidence="1">Belongs to the UDP-glycosyltransferase family.</text>
</comment>
<dbReference type="EMBL" id="CAJOBA010034233">
    <property type="protein sequence ID" value="CAF3980753.1"/>
    <property type="molecule type" value="Genomic_DNA"/>
</dbReference>
<accession>A0A8S2N1Z8</accession>
<keyword evidence="4" id="KW-0472">Membrane</keyword>
<dbReference type="GO" id="GO:0008194">
    <property type="term" value="F:UDP-glycosyltransferase activity"/>
    <property type="evidence" value="ECO:0007669"/>
    <property type="project" value="InterPro"/>
</dbReference>
<feature type="chain" id="PRO_5036273712" description="Glucuronosyltransferase" evidence="5">
    <location>
        <begin position="29"/>
        <end position="529"/>
    </location>
</feature>
<feature type="transmembrane region" description="Helical" evidence="4">
    <location>
        <begin position="493"/>
        <end position="511"/>
    </location>
</feature>
<dbReference type="EMBL" id="CAJNOK010012708">
    <property type="protein sequence ID" value="CAF1169259.1"/>
    <property type="molecule type" value="Genomic_DNA"/>
</dbReference>
<evidence type="ECO:0000256" key="2">
    <source>
        <dbReference type="ARBA" id="ARBA00022676"/>
    </source>
</evidence>
<dbReference type="InterPro" id="IPR050271">
    <property type="entry name" value="UDP-glycosyltransferase"/>
</dbReference>
<organism evidence="7 8">
    <name type="scientific">Didymodactylos carnosus</name>
    <dbReference type="NCBI Taxonomy" id="1234261"/>
    <lineage>
        <taxon>Eukaryota</taxon>
        <taxon>Metazoa</taxon>
        <taxon>Spiralia</taxon>
        <taxon>Gnathifera</taxon>
        <taxon>Rotifera</taxon>
        <taxon>Eurotatoria</taxon>
        <taxon>Bdelloidea</taxon>
        <taxon>Philodinida</taxon>
        <taxon>Philodinidae</taxon>
        <taxon>Didymodactylos</taxon>
    </lineage>
</organism>
<keyword evidence="2" id="KW-0328">Glycosyltransferase</keyword>
<dbReference type="CDD" id="cd03784">
    <property type="entry name" value="GT1_Gtf-like"/>
    <property type="match status" value="1"/>
</dbReference>
<dbReference type="PANTHER" id="PTHR48043:SF145">
    <property type="entry name" value="FI06409P-RELATED"/>
    <property type="match status" value="1"/>
</dbReference>
<dbReference type="SUPFAM" id="SSF53756">
    <property type="entry name" value="UDP-Glycosyltransferase/glycogen phosphorylase"/>
    <property type="match status" value="1"/>
</dbReference>
<dbReference type="InterPro" id="IPR002213">
    <property type="entry name" value="UDP_glucos_trans"/>
</dbReference>
<keyword evidence="5" id="KW-0732">Signal</keyword>
<feature type="signal peptide" evidence="5">
    <location>
        <begin position="1"/>
        <end position="28"/>
    </location>
</feature>
<sequence>MFKLSISLRALNVIALLLLLPVFAAVEATTNTALFISIPYVGHVNPLISQAVELQRRGWKVYIASCSHIKAYVETYRVEFIDIGYCPWVDGSKIILEKACAMEKVSGLKLLIDWMIDAYPYMYNATLSVLRDKQLNVTIAIVDSFTIAGTDICNTLNISWVINNPDILLSVGNTVLQPADYNPVTMMNNSIHTLGTNTVMRALQPLIRLLFEIELQLGFDLRWNKYRTDAGLTKPLGLSNRFLGHVILSNTAFGLEYSRPIPLHIQLTGPMLNMSTPKEDYVNQLSVHDRQWLEEDNEKPVIYVSGGTVASLSKAQVHKLLDALSSDKYRVTWKLSKKEASYLSGSYVPKSIRIVEWVSSSLGYFAHDQVKVFISHCGINSVYESVLLDTPIICLPMFADQYDMGHQVSDAGVGICLDKVKFTSDELRTKIEEILKNKNYSLNIKRVQAQIKLHGGVQRAADIIETVAQFGSDMFISRDMSLPFYAKYNLDIYLIWFAAFYLSKRLIGYLFSRIFQRRTSLTMKAKKTD</sequence>
<dbReference type="PANTHER" id="PTHR48043">
    <property type="entry name" value="EG:EG0003.4 PROTEIN-RELATED"/>
    <property type="match status" value="1"/>
</dbReference>
<evidence type="ECO:0000313" key="7">
    <source>
        <dbReference type="EMBL" id="CAF3980753.1"/>
    </source>
</evidence>
<name>A0A8S2N1Z8_9BILA</name>
<dbReference type="Pfam" id="PF00201">
    <property type="entry name" value="UDPGT"/>
    <property type="match status" value="1"/>
</dbReference>
<keyword evidence="4" id="KW-0812">Transmembrane</keyword>
<evidence type="ECO:0000256" key="3">
    <source>
        <dbReference type="ARBA" id="ARBA00022679"/>
    </source>
</evidence>
<evidence type="ECO:0008006" key="9">
    <source>
        <dbReference type="Google" id="ProtNLM"/>
    </source>
</evidence>
<protein>
    <recommendedName>
        <fullName evidence="9">Glucuronosyltransferase</fullName>
    </recommendedName>
</protein>
<dbReference type="AlphaFoldDB" id="A0A8S2N1Z8"/>
<keyword evidence="4" id="KW-1133">Transmembrane helix</keyword>
<comment type="caution">
    <text evidence="7">The sequence shown here is derived from an EMBL/GenBank/DDBJ whole genome shotgun (WGS) entry which is preliminary data.</text>
</comment>
<dbReference type="Gene3D" id="3.40.50.2000">
    <property type="entry name" value="Glycogen Phosphorylase B"/>
    <property type="match status" value="2"/>
</dbReference>
<evidence type="ECO:0000313" key="6">
    <source>
        <dbReference type="EMBL" id="CAF1169259.1"/>
    </source>
</evidence>
<evidence type="ECO:0000256" key="5">
    <source>
        <dbReference type="SAM" id="SignalP"/>
    </source>
</evidence>
<gene>
    <name evidence="6" type="ORF">OVA965_LOCUS22484</name>
    <name evidence="7" type="ORF">TMI583_LOCUS23201</name>
</gene>